<organism evidence="7 8">
    <name type="scientific">Streptomyces liliiviolaceus</name>
    <dbReference type="NCBI Taxonomy" id="2823109"/>
    <lineage>
        <taxon>Bacteria</taxon>
        <taxon>Bacillati</taxon>
        <taxon>Actinomycetota</taxon>
        <taxon>Actinomycetes</taxon>
        <taxon>Kitasatosporales</taxon>
        <taxon>Streptomycetaceae</taxon>
        <taxon>Streptomyces</taxon>
    </lineage>
</organism>
<feature type="signal peptide" evidence="4">
    <location>
        <begin position="1"/>
        <end position="32"/>
    </location>
</feature>
<dbReference type="SUPFAM" id="SSF53474">
    <property type="entry name" value="alpha/beta-Hydrolases"/>
    <property type="match status" value="1"/>
</dbReference>
<proteinExistence type="inferred from homology"/>
<dbReference type="InterPro" id="IPR000073">
    <property type="entry name" value="AB_hydrolase_1"/>
</dbReference>
<evidence type="ECO:0000256" key="4">
    <source>
        <dbReference type="SAM" id="SignalP"/>
    </source>
</evidence>
<keyword evidence="3 7" id="KW-0378">Hydrolase</keyword>
<keyword evidence="8" id="KW-1185">Reference proteome</keyword>
<sequence length="509" mass="53829">MTKSMRRSKRNTALLTASGVVLGLTLPVAATAATAAPAGGHSNPLTWGKCEGTGLDPRQQCATVDVPLDHFDPGGARIGIAVSRIPAEKPGVRRGSLLMIAGGPGGGSLDEVSGKGQRLPQAVRDAYDLVGFDPRGVGRSSPVSCGLDRDDLALTRFWPWPAADGSVDANMATARRTAAACDRNGGDLVRHISTADNARDIDRVRAALGERKLSAWGVSYGAYAGAVYNELFPHRTDRLVLDSNPDATGARSGGQFARGAWAAFENGVEDAFPEFAKWASQEGNPYRLADSADDVRSLFLRLAARLDREPVPWPGANPPELNGNVLRQAMVYALYEPDEFAGLAQLIRAAGKGDVPPAPEPVPEPLLQNGIAVAVATFCNDGNWPTETAVYQAEVARSRTAYPLTAGMPRNATACAAWPEDAKDPERKPVRITDRGPSTVLLVQNERDPATPLAGARAVRAALGQRAVMVTVDATGHDAYLGNGNACGDRAVTRYLVTGHRPAGDKYCR</sequence>
<dbReference type="InterPro" id="IPR051601">
    <property type="entry name" value="Serine_prot/Carboxylest_S33"/>
</dbReference>
<dbReference type="InterPro" id="IPR013595">
    <property type="entry name" value="Pept_S33_TAP-like_C"/>
</dbReference>
<protein>
    <submittedName>
        <fullName evidence="7">Alpha/beta fold hydrolase</fullName>
    </submittedName>
</protein>
<comment type="similarity">
    <text evidence="1">Belongs to the peptidase S33 family.</text>
</comment>
<evidence type="ECO:0000313" key="8">
    <source>
        <dbReference type="Proteomes" id="UP000677413"/>
    </source>
</evidence>
<evidence type="ECO:0000256" key="2">
    <source>
        <dbReference type="ARBA" id="ARBA00022729"/>
    </source>
</evidence>
<accession>A0A941B1P5</accession>
<dbReference type="Proteomes" id="UP000677413">
    <property type="component" value="Unassembled WGS sequence"/>
</dbReference>
<feature type="chain" id="PRO_5037965578" evidence="4">
    <location>
        <begin position="33"/>
        <end position="509"/>
    </location>
</feature>
<dbReference type="Pfam" id="PF08386">
    <property type="entry name" value="Abhydrolase_4"/>
    <property type="match status" value="1"/>
</dbReference>
<dbReference type="InterPro" id="IPR029058">
    <property type="entry name" value="AB_hydrolase_fold"/>
</dbReference>
<dbReference type="PANTHER" id="PTHR43248">
    <property type="entry name" value="2-SUCCINYL-6-HYDROXY-2,4-CYCLOHEXADIENE-1-CARBOXYLATE SYNTHASE"/>
    <property type="match status" value="1"/>
</dbReference>
<dbReference type="GO" id="GO:0016787">
    <property type="term" value="F:hydrolase activity"/>
    <property type="evidence" value="ECO:0007669"/>
    <property type="project" value="UniProtKB-KW"/>
</dbReference>
<keyword evidence="2 4" id="KW-0732">Signal</keyword>
<evidence type="ECO:0000259" key="6">
    <source>
        <dbReference type="Pfam" id="PF08386"/>
    </source>
</evidence>
<dbReference type="PANTHER" id="PTHR43248:SF29">
    <property type="entry name" value="TRIPEPTIDYL AMINOPEPTIDASE"/>
    <property type="match status" value="1"/>
</dbReference>
<reference evidence="7 8" key="1">
    <citation type="submission" date="2021-04" db="EMBL/GenBank/DDBJ databases">
        <authorList>
            <person name="Tang X."/>
            <person name="Zhou X."/>
            <person name="Chen X."/>
            <person name="Cernava T."/>
            <person name="Zhang C."/>
        </authorList>
    </citation>
    <scope>NUCLEOTIDE SEQUENCE [LARGE SCALE GENOMIC DNA]</scope>
    <source>
        <strain evidence="7 8">BH-SS-21</strain>
    </source>
</reference>
<dbReference type="AlphaFoldDB" id="A0A941B1P5"/>
<feature type="domain" description="Peptidase S33 tripeptidyl aminopeptidase-like C-terminal" evidence="6">
    <location>
        <begin position="411"/>
        <end position="508"/>
    </location>
</feature>
<name>A0A941B1P5_9ACTN</name>
<evidence type="ECO:0000256" key="3">
    <source>
        <dbReference type="ARBA" id="ARBA00022801"/>
    </source>
</evidence>
<evidence type="ECO:0000256" key="1">
    <source>
        <dbReference type="ARBA" id="ARBA00010088"/>
    </source>
</evidence>
<dbReference type="EMBL" id="JAGPYQ010000001">
    <property type="protein sequence ID" value="MBQ0847255.1"/>
    <property type="molecule type" value="Genomic_DNA"/>
</dbReference>
<dbReference type="Pfam" id="PF00561">
    <property type="entry name" value="Abhydrolase_1"/>
    <property type="match status" value="1"/>
</dbReference>
<comment type="caution">
    <text evidence="7">The sequence shown here is derived from an EMBL/GenBank/DDBJ whole genome shotgun (WGS) entry which is preliminary data.</text>
</comment>
<evidence type="ECO:0000313" key="7">
    <source>
        <dbReference type="EMBL" id="MBQ0847255.1"/>
    </source>
</evidence>
<dbReference type="Gene3D" id="3.40.50.1820">
    <property type="entry name" value="alpha/beta hydrolase"/>
    <property type="match status" value="2"/>
</dbReference>
<dbReference type="RefSeq" id="WP_210880978.1">
    <property type="nucleotide sequence ID" value="NZ_JAGPYQ010000001.1"/>
</dbReference>
<feature type="domain" description="AB hydrolase-1" evidence="5">
    <location>
        <begin position="97"/>
        <end position="244"/>
    </location>
</feature>
<evidence type="ECO:0000259" key="5">
    <source>
        <dbReference type="Pfam" id="PF00561"/>
    </source>
</evidence>
<gene>
    <name evidence="7" type="ORF">J8N05_03330</name>
</gene>